<protein>
    <submittedName>
        <fullName evidence="2">Uncharacterized protein</fullName>
    </submittedName>
</protein>
<keyword evidence="1" id="KW-1185">Reference proteome</keyword>
<reference evidence="2" key="1">
    <citation type="submission" date="2022-11" db="UniProtKB">
        <authorList>
            <consortium name="WormBaseParasite"/>
        </authorList>
    </citation>
    <scope>IDENTIFICATION</scope>
</reference>
<organism evidence="1 2">
    <name type="scientific">Globodera rostochiensis</name>
    <name type="common">Golden nematode worm</name>
    <name type="synonym">Heterodera rostochiensis</name>
    <dbReference type="NCBI Taxonomy" id="31243"/>
    <lineage>
        <taxon>Eukaryota</taxon>
        <taxon>Metazoa</taxon>
        <taxon>Ecdysozoa</taxon>
        <taxon>Nematoda</taxon>
        <taxon>Chromadorea</taxon>
        <taxon>Rhabditida</taxon>
        <taxon>Tylenchina</taxon>
        <taxon>Tylenchomorpha</taxon>
        <taxon>Tylenchoidea</taxon>
        <taxon>Heteroderidae</taxon>
        <taxon>Heteroderinae</taxon>
        <taxon>Globodera</taxon>
    </lineage>
</organism>
<accession>A0A914GPI4</accession>
<name>A0A914GPI4_GLORO</name>
<dbReference type="WBParaSite" id="Gr19_v10_g10146.t1">
    <property type="protein sequence ID" value="Gr19_v10_g10146.t1"/>
    <property type="gene ID" value="Gr19_v10_g10146"/>
</dbReference>
<evidence type="ECO:0000313" key="2">
    <source>
        <dbReference type="WBParaSite" id="Gr19_v10_g10146.t1"/>
    </source>
</evidence>
<evidence type="ECO:0000313" key="1">
    <source>
        <dbReference type="Proteomes" id="UP000887572"/>
    </source>
</evidence>
<sequence length="338" mass="38793">MSDNESESEQQQQMEKIFICDDIWLEVFAFLDPFELGLKMALISDRLDVLVDVHLKLRKWSLGSMVIVRAIERNGAQIVKLSGERLPIPQGPPQGKVIGFKCIVISYVDQTVIEFLQRIRRFFESSEATVCITTLENQSRSWEIIWQNIWPLVNDKICGFPLDSELDCLRQFSPTILRNCPNLRSIESSGLFPEFPAEDNAGASSHQALAKWLITPRGDGLPKMLSCGFYSARMEALKWSFVDDSEPAIFIIRLRSSSGFEPFELTNNLTRERLTFRFIGGYGLLVRCPIGREEDKWTNWEREAIQWQWNSQWNCIGIRFEDNDIGDGYGPAGLDDHE</sequence>
<proteinExistence type="predicted"/>
<dbReference type="Proteomes" id="UP000887572">
    <property type="component" value="Unplaced"/>
</dbReference>
<dbReference type="AlphaFoldDB" id="A0A914GPI4"/>